<protein>
    <recommendedName>
        <fullName evidence="3">LamG domain-containing protein</fullName>
    </recommendedName>
</protein>
<dbReference type="SUPFAM" id="SSF49899">
    <property type="entry name" value="Concanavalin A-like lectins/glucanases"/>
    <property type="match status" value="1"/>
</dbReference>
<dbReference type="AlphaFoldDB" id="A0AAU7C7M9"/>
<organism evidence="2">
    <name type="scientific">Singulisphaera sp. Ch08</name>
    <dbReference type="NCBI Taxonomy" id="3120278"/>
    <lineage>
        <taxon>Bacteria</taxon>
        <taxon>Pseudomonadati</taxon>
        <taxon>Planctomycetota</taxon>
        <taxon>Planctomycetia</taxon>
        <taxon>Isosphaerales</taxon>
        <taxon>Isosphaeraceae</taxon>
        <taxon>Singulisphaera</taxon>
    </lineage>
</organism>
<evidence type="ECO:0008006" key="3">
    <source>
        <dbReference type="Google" id="ProtNLM"/>
    </source>
</evidence>
<proteinExistence type="predicted"/>
<feature type="signal peptide" evidence="1">
    <location>
        <begin position="1"/>
        <end position="26"/>
    </location>
</feature>
<dbReference type="RefSeq" id="WP_406694105.1">
    <property type="nucleotide sequence ID" value="NZ_CP155447.1"/>
</dbReference>
<name>A0AAU7C7M9_9BACT</name>
<evidence type="ECO:0000313" key="2">
    <source>
        <dbReference type="EMBL" id="XBH01402.1"/>
    </source>
</evidence>
<reference evidence="2" key="1">
    <citation type="submission" date="2024-05" db="EMBL/GenBank/DDBJ databases">
        <title>Planctomycetes of the genus Singulisphaera possess chitinolytic capabilities.</title>
        <authorList>
            <person name="Ivanova A."/>
        </authorList>
    </citation>
    <scope>NUCLEOTIDE SEQUENCE</scope>
    <source>
        <strain evidence="2">Ch08T</strain>
    </source>
</reference>
<dbReference type="Gene3D" id="2.60.120.560">
    <property type="entry name" value="Exo-inulinase, domain 1"/>
    <property type="match status" value="1"/>
</dbReference>
<evidence type="ECO:0000256" key="1">
    <source>
        <dbReference type="SAM" id="SignalP"/>
    </source>
</evidence>
<keyword evidence="1" id="KW-0732">Signal</keyword>
<feature type="chain" id="PRO_5043649744" description="LamG domain-containing protein" evidence="1">
    <location>
        <begin position="27"/>
        <end position="239"/>
    </location>
</feature>
<gene>
    <name evidence="2" type="ORF">V5E97_23955</name>
</gene>
<sequence length="239" mass="26961">MPRPRTLLTWIRFFSLLMVLALTMAAAPLPFAPKPKVAGELPLVLKDDFERDDLGDWEPTDPQAWKITRQGANRVLDQHRASKYEPPVRSPFNIALAKKVDVGDLVLDLEVRSTGRDYGHRDLCFVFGWQDPSHFYYIHLGKEADPHANSIFLVDGKPRVSIAKKRTKGTPWTDGWHHVRVVRKVADGLIQVYFEDMTIPAMTAQDKTFGHGRIGVGSFDDTGQFDSIQVWGDPAKPAD</sequence>
<accession>A0AAU7C7M9</accession>
<dbReference type="EMBL" id="CP155447">
    <property type="protein sequence ID" value="XBH01402.1"/>
    <property type="molecule type" value="Genomic_DNA"/>
</dbReference>
<dbReference type="InterPro" id="IPR013320">
    <property type="entry name" value="ConA-like_dom_sf"/>
</dbReference>